<keyword evidence="2" id="KW-1185">Reference proteome</keyword>
<dbReference type="Proteomes" id="UP000552241">
    <property type="component" value="Unassembled WGS sequence"/>
</dbReference>
<protein>
    <recommendedName>
        <fullName evidence="3">Outer membrane protein beta-barrel domain-containing protein</fullName>
    </recommendedName>
</protein>
<organism evidence="1 2">
    <name type="scientific">Moheibacter lacus</name>
    <dbReference type="NCBI Taxonomy" id="2745851"/>
    <lineage>
        <taxon>Bacteria</taxon>
        <taxon>Pseudomonadati</taxon>
        <taxon>Bacteroidota</taxon>
        <taxon>Flavobacteriia</taxon>
        <taxon>Flavobacteriales</taxon>
        <taxon>Weeksellaceae</taxon>
        <taxon>Moheibacter</taxon>
    </lineage>
</organism>
<dbReference type="Pfam" id="PF19515">
    <property type="entry name" value="DUF6048"/>
    <property type="match status" value="1"/>
</dbReference>
<name>A0A838ZPC0_9FLAO</name>
<evidence type="ECO:0000313" key="1">
    <source>
        <dbReference type="EMBL" id="MBA5629910.1"/>
    </source>
</evidence>
<evidence type="ECO:0008006" key="3">
    <source>
        <dbReference type="Google" id="ProtNLM"/>
    </source>
</evidence>
<gene>
    <name evidence="1" type="ORF">HU137_09030</name>
</gene>
<dbReference type="EMBL" id="JACDZE010000002">
    <property type="protein sequence ID" value="MBA5629910.1"/>
    <property type="molecule type" value="Genomic_DNA"/>
</dbReference>
<dbReference type="InterPro" id="IPR046111">
    <property type="entry name" value="DUF6048"/>
</dbReference>
<comment type="caution">
    <text evidence="1">The sequence shown here is derived from an EMBL/GenBank/DDBJ whole genome shotgun (WGS) entry which is preliminary data.</text>
</comment>
<accession>A0A838ZPC0</accession>
<reference evidence="1 2" key="1">
    <citation type="submission" date="2020-07" db="EMBL/GenBank/DDBJ databases">
        <title>Moheibacter lacus sp. nov., a member of the family Flavobacteriaceae isolated from freshwater lake sediment.</title>
        <authorList>
            <person name="Liu Y."/>
        </authorList>
    </citation>
    <scope>NUCLEOTIDE SEQUENCE [LARGE SCALE GENOMIC DNA]</scope>
    <source>
        <strain evidence="1 2">BDHS18</strain>
    </source>
</reference>
<sequence length="238" mass="26734">MKRLPIYTFALAINLGIIPVLGQEDSISIEAETVVEETKAIEDTVLNPQKRAGKLFVGVDIFNPAVSFFTEKQGGQAMVSYNVYKKWNAVAEVGFEKNHYDELDWDIDVNGLYFKLGFNYFLSQDYEDASNGFYAGARFAYAAYKQTVNQYPIRVSGNQVDEYGSLPEANVSAYWVEILAGARVRLIGNFYVDVSVRPEIYAGSKKQEGLDPLVIPGYGKDIGPINFSMFWGITYKLF</sequence>
<dbReference type="AlphaFoldDB" id="A0A838ZPC0"/>
<proteinExistence type="predicted"/>
<evidence type="ECO:0000313" key="2">
    <source>
        <dbReference type="Proteomes" id="UP000552241"/>
    </source>
</evidence>
<dbReference type="RefSeq" id="WP_182043518.1">
    <property type="nucleotide sequence ID" value="NZ_JACDZE010000002.1"/>
</dbReference>